<evidence type="ECO:0000256" key="2">
    <source>
        <dbReference type="SAM" id="Phobius"/>
    </source>
</evidence>
<dbReference type="SUPFAM" id="SSF56784">
    <property type="entry name" value="HAD-like"/>
    <property type="match status" value="1"/>
</dbReference>
<gene>
    <name evidence="3" type="ORF">AXG93_2931s1040</name>
</gene>
<keyword evidence="2" id="KW-0812">Transmembrane</keyword>
<name>A0A176VX63_MARPO</name>
<sequence length="357" mass="39725">MMSRPSSSASLPAFGHGPHDSSYALLSRRNSVFGDRSRDYGSTEFCPTEPQNGFSEEVLSRFWRKMLPVGDDYFMSAVEFGSRYIQVDDSGVYLSSLVVTVLVSAIATIGILLFTLVVTLSVMLGSCQGQPIAVSADTHMRAVRSCDSFILNEEVNNVQGWVVSEQCKSHVADYMRGGQYYIDFAGAINAASDYLRTVPAQGDGLDVVVMDIDETALSNMPYYAEHNYGAELFNETVWDEWVYQQKGLPLHATLDLFNQLKDANIGVIFLTGRPENQRNVTSANLIAAGYEGWTELSLRLPGENGMTAIDYKSQRRLQYEKKGYRVWSSLGDQWSDLMGPAAGARTFKLPNPMYYIF</sequence>
<dbReference type="EMBL" id="LVLJ01002458">
    <property type="protein sequence ID" value="OAE24862.1"/>
    <property type="molecule type" value="Genomic_DNA"/>
</dbReference>
<evidence type="ECO:0000313" key="3">
    <source>
        <dbReference type="EMBL" id="OAE24862.1"/>
    </source>
</evidence>
<dbReference type="InterPro" id="IPR005519">
    <property type="entry name" value="Acid_phosphat_B-like"/>
</dbReference>
<dbReference type="InterPro" id="IPR036412">
    <property type="entry name" value="HAD-like_sf"/>
</dbReference>
<feature type="transmembrane region" description="Helical" evidence="2">
    <location>
        <begin position="92"/>
        <end position="125"/>
    </location>
</feature>
<dbReference type="PANTHER" id="PTHR31284:SF10">
    <property type="entry name" value="ACID PHOSPHATASE-LIKE PROTEIN"/>
    <property type="match status" value="1"/>
</dbReference>
<dbReference type="AlphaFoldDB" id="A0A176VX63"/>
<protein>
    <recommendedName>
        <fullName evidence="5">Acid phosphatase</fullName>
    </recommendedName>
</protein>
<evidence type="ECO:0000313" key="4">
    <source>
        <dbReference type="Proteomes" id="UP000077202"/>
    </source>
</evidence>
<keyword evidence="4" id="KW-1185">Reference proteome</keyword>
<keyword evidence="1" id="KW-0732">Signal</keyword>
<evidence type="ECO:0000256" key="1">
    <source>
        <dbReference type="ARBA" id="ARBA00022729"/>
    </source>
</evidence>
<dbReference type="PANTHER" id="PTHR31284">
    <property type="entry name" value="ACID PHOSPHATASE-LIKE PROTEIN"/>
    <property type="match status" value="1"/>
</dbReference>
<accession>A0A176VX63</accession>
<evidence type="ECO:0008006" key="5">
    <source>
        <dbReference type="Google" id="ProtNLM"/>
    </source>
</evidence>
<dbReference type="Gene3D" id="3.40.50.1000">
    <property type="entry name" value="HAD superfamily/HAD-like"/>
    <property type="match status" value="1"/>
</dbReference>
<proteinExistence type="predicted"/>
<dbReference type="Pfam" id="PF03767">
    <property type="entry name" value="Acid_phosphat_B"/>
    <property type="match status" value="1"/>
</dbReference>
<dbReference type="Proteomes" id="UP000077202">
    <property type="component" value="Unassembled WGS sequence"/>
</dbReference>
<reference evidence="3" key="1">
    <citation type="submission" date="2016-03" db="EMBL/GenBank/DDBJ databases">
        <title>Mechanisms controlling the formation of the plant cell surface in tip-growing cells are functionally conserved among land plants.</title>
        <authorList>
            <person name="Honkanen S."/>
            <person name="Jones V.A."/>
            <person name="Morieri G."/>
            <person name="Champion C."/>
            <person name="Hetherington A.J."/>
            <person name="Kelly S."/>
            <person name="Saint-Marcoux D."/>
            <person name="Proust H."/>
            <person name="Prescott H."/>
            <person name="Dolan L."/>
        </authorList>
    </citation>
    <scope>NUCLEOTIDE SEQUENCE [LARGE SCALE GENOMIC DNA]</scope>
    <source>
        <tissue evidence="3">Whole gametophyte</tissue>
    </source>
</reference>
<keyword evidence="2" id="KW-1133">Transmembrane helix</keyword>
<organism evidence="3 4">
    <name type="scientific">Marchantia polymorpha subsp. ruderalis</name>
    <dbReference type="NCBI Taxonomy" id="1480154"/>
    <lineage>
        <taxon>Eukaryota</taxon>
        <taxon>Viridiplantae</taxon>
        <taxon>Streptophyta</taxon>
        <taxon>Embryophyta</taxon>
        <taxon>Marchantiophyta</taxon>
        <taxon>Marchantiopsida</taxon>
        <taxon>Marchantiidae</taxon>
        <taxon>Marchantiales</taxon>
        <taxon>Marchantiaceae</taxon>
        <taxon>Marchantia</taxon>
    </lineage>
</organism>
<dbReference type="CDD" id="cd07535">
    <property type="entry name" value="HAD_VSP"/>
    <property type="match status" value="1"/>
</dbReference>
<comment type="caution">
    <text evidence="3">The sequence shown here is derived from an EMBL/GenBank/DDBJ whole genome shotgun (WGS) entry which is preliminary data.</text>
</comment>
<keyword evidence="2" id="KW-0472">Membrane</keyword>
<dbReference type="InterPro" id="IPR023214">
    <property type="entry name" value="HAD_sf"/>
</dbReference>